<accession>A0A7J9LM16</accession>
<organism evidence="1 2">
    <name type="scientific">Gossypium schwendimanii</name>
    <name type="common">Cotton</name>
    <dbReference type="NCBI Taxonomy" id="34291"/>
    <lineage>
        <taxon>Eukaryota</taxon>
        <taxon>Viridiplantae</taxon>
        <taxon>Streptophyta</taxon>
        <taxon>Embryophyta</taxon>
        <taxon>Tracheophyta</taxon>
        <taxon>Spermatophyta</taxon>
        <taxon>Magnoliopsida</taxon>
        <taxon>eudicotyledons</taxon>
        <taxon>Gunneridae</taxon>
        <taxon>Pentapetalae</taxon>
        <taxon>rosids</taxon>
        <taxon>malvids</taxon>
        <taxon>Malvales</taxon>
        <taxon>Malvaceae</taxon>
        <taxon>Malvoideae</taxon>
        <taxon>Gossypium</taxon>
    </lineage>
</organism>
<sequence>MMMVMGLIMYRSRFVMKCQAQPVEKTKRNQICYVHSLK</sequence>
<name>A0A7J9LM16_GOSSC</name>
<reference evidence="1 2" key="1">
    <citation type="journal article" date="2019" name="Genome Biol. Evol.">
        <title>Insights into the evolution of the New World diploid cottons (Gossypium, subgenus Houzingenia) based on genome sequencing.</title>
        <authorList>
            <person name="Grover C.E."/>
            <person name="Arick M.A. 2nd"/>
            <person name="Thrash A."/>
            <person name="Conover J.L."/>
            <person name="Sanders W.S."/>
            <person name="Peterson D.G."/>
            <person name="Frelichowski J.E."/>
            <person name="Scheffler J.A."/>
            <person name="Scheffler B.E."/>
            <person name="Wendel J.F."/>
        </authorList>
    </citation>
    <scope>NUCLEOTIDE SEQUENCE [LARGE SCALE GENOMIC DNA]</scope>
    <source>
        <strain evidence="1">1</strain>
        <tissue evidence="1">Leaf</tissue>
    </source>
</reference>
<evidence type="ECO:0000313" key="1">
    <source>
        <dbReference type="EMBL" id="MBA0859596.1"/>
    </source>
</evidence>
<keyword evidence="2" id="KW-1185">Reference proteome</keyword>
<dbReference type="EMBL" id="JABFAF010000007">
    <property type="protein sequence ID" value="MBA0859596.1"/>
    <property type="molecule type" value="Genomic_DNA"/>
</dbReference>
<dbReference type="AlphaFoldDB" id="A0A7J9LM16"/>
<evidence type="ECO:0000313" key="2">
    <source>
        <dbReference type="Proteomes" id="UP000593576"/>
    </source>
</evidence>
<dbReference type="Proteomes" id="UP000593576">
    <property type="component" value="Unassembled WGS sequence"/>
</dbReference>
<feature type="non-terminal residue" evidence="1">
    <location>
        <position position="38"/>
    </location>
</feature>
<proteinExistence type="predicted"/>
<protein>
    <submittedName>
        <fullName evidence="1">Uncharacterized protein</fullName>
    </submittedName>
</protein>
<comment type="caution">
    <text evidence="1">The sequence shown here is derived from an EMBL/GenBank/DDBJ whole genome shotgun (WGS) entry which is preliminary data.</text>
</comment>
<gene>
    <name evidence="1" type="ORF">Goshw_008691</name>
</gene>